<name>A0A8H5I1S8_9AGAR</name>
<feature type="compositionally biased region" description="Pro residues" evidence="1">
    <location>
        <begin position="1"/>
        <end position="21"/>
    </location>
</feature>
<dbReference type="GO" id="GO:0005737">
    <property type="term" value="C:cytoplasm"/>
    <property type="evidence" value="ECO:0007669"/>
    <property type="project" value="TreeGrafter"/>
</dbReference>
<dbReference type="Pfam" id="PF01841">
    <property type="entry name" value="Transglut_core"/>
    <property type="match status" value="1"/>
</dbReference>
<dbReference type="SUPFAM" id="SSF54001">
    <property type="entry name" value="Cysteine proteinases"/>
    <property type="match status" value="1"/>
</dbReference>
<dbReference type="InterPro" id="IPR038765">
    <property type="entry name" value="Papain-like_cys_pep_sf"/>
</dbReference>
<evidence type="ECO:0000313" key="4">
    <source>
        <dbReference type="Proteomes" id="UP000518752"/>
    </source>
</evidence>
<dbReference type="InterPro" id="IPR052557">
    <property type="entry name" value="CAP/Cytokinesis_protein"/>
</dbReference>
<protein>
    <recommendedName>
        <fullName evidence="2">Transglutaminase-like domain-containing protein</fullName>
    </recommendedName>
</protein>
<keyword evidence="4" id="KW-1185">Reference proteome</keyword>
<feature type="region of interest" description="Disordered" evidence="1">
    <location>
        <begin position="97"/>
        <end position="135"/>
    </location>
</feature>
<proteinExistence type="predicted"/>
<dbReference type="AlphaFoldDB" id="A0A8H5I1S8"/>
<accession>A0A8H5I1S8</accession>
<dbReference type="PANTHER" id="PTHR46333">
    <property type="entry name" value="CYTOKINESIS PROTEIN 3"/>
    <property type="match status" value="1"/>
</dbReference>
<evidence type="ECO:0000313" key="3">
    <source>
        <dbReference type="EMBL" id="KAF5393431.1"/>
    </source>
</evidence>
<feature type="region of interest" description="Disordered" evidence="1">
    <location>
        <begin position="1"/>
        <end position="79"/>
    </location>
</feature>
<dbReference type="Proteomes" id="UP000518752">
    <property type="component" value="Unassembled WGS sequence"/>
</dbReference>
<dbReference type="OrthoDB" id="6129702at2759"/>
<gene>
    <name evidence="3" type="ORF">D9757_000618</name>
</gene>
<dbReference type="InterPro" id="IPR002931">
    <property type="entry name" value="Transglutaminase-like"/>
</dbReference>
<evidence type="ECO:0000256" key="1">
    <source>
        <dbReference type="SAM" id="MobiDB-lite"/>
    </source>
</evidence>
<feature type="domain" description="Transglutaminase-like" evidence="2">
    <location>
        <begin position="223"/>
        <end position="295"/>
    </location>
</feature>
<dbReference type="EMBL" id="JAACJN010000002">
    <property type="protein sequence ID" value="KAF5393431.1"/>
    <property type="molecule type" value="Genomic_DNA"/>
</dbReference>
<dbReference type="SMART" id="SM00460">
    <property type="entry name" value="TGc"/>
    <property type="match status" value="1"/>
</dbReference>
<sequence>MALRPPLPPRRSTPPPPPPRRAAPSSSELNDASQGIAARIGSLQLHVGRSPMTGRAERKVPVTPEQEEDEEVIVRPKTNRRPTWDDIKVRGEDYVQAISRRPPPIPSTPTAGPARRLPPKPARLPTPPPEPEIEPEPVIEHEESESSTTCIKCHDFSFVDAHAAQFPRETVASLDQLAYDLTCPWENETEKFRAIFCWLHHNIAYDADAFFCGNVQASTPESTLRSGLAVCDGYAGLFASLADRAGLQSMRIGGHGKGFGYIPTEQGGPVPQYQGNHAWNCALMDGEWRLVDSCWGAGAVSSEGYIKGFNPTWFTFTNAQFGKRHYPEDPSYQLISGEEGGPISWKDYILEDEGPQIFGPFHTNNYSPFYLQPSAKYIQSGAWVTFYLFKVCEHLSTDDADNYVAFISLPDQSRTPLTFNVDSGGWSASVYIPSGGDISLYYVTEVSGQDAKGLGVKGFNSSIGRKAMQFGGLCRWIAV</sequence>
<feature type="compositionally biased region" description="Pro residues" evidence="1">
    <location>
        <begin position="119"/>
        <end position="130"/>
    </location>
</feature>
<dbReference type="Gene3D" id="3.10.620.30">
    <property type="match status" value="1"/>
</dbReference>
<comment type="caution">
    <text evidence="3">The sequence shown here is derived from an EMBL/GenBank/DDBJ whole genome shotgun (WGS) entry which is preliminary data.</text>
</comment>
<evidence type="ECO:0000259" key="2">
    <source>
        <dbReference type="SMART" id="SM00460"/>
    </source>
</evidence>
<dbReference type="PANTHER" id="PTHR46333:SF5">
    <property type="entry name" value="TRANSGLUTAMINASE-LIKE DOMAIN-CONTAINING PROTEIN"/>
    <property type="match status" value="1"/>
</dbReference>
<organism evidence="3 4">
    <name type="scientific">Collybiopsis confluens</name>
    <dbReference type="NCBI Taxonomy" id="2823264"/>
    <lineage>
        <taxon>Eukaryota</taxon>
        <taxon>Fungi</taxon>
        <taxon>Dikarya</taxon>
        <taxon>Basidiomycota</taxon>
        <taxon>Agaricomycotina</taxon>
        <taxon>Agaricomycetes</taxon>
        <taxon>Agaricomycetidae</taxon>
        <taxon>Agaricales</taxon>
        <taxon>Marasmiineae</taxon>
        <taxon>Omphalotaceae</taxon>
        <taxon>Collybiopsis</taxon>
    </lineage>
</organism>
<reference evidence="3 4" key="1">
    <citation type="journal article" date="2020" name="ISME J.">
        <title>Uncovering the hidden diversity of litter-decomposition mechanisms in mushroom-forming fungi.</title>
        <authorList>
            <person name="Floudas D."/>
            <person name="Bentzer J."/>
            <person name="Ahren D."/>
            <person name="Johansson T."/>
            <person name="Persson P."/>
            <person name="Tunlid A."/>
        </authorList>
    </citation>
    <scope>NUCLEOTIDE SEQUENCE [LARGE SCALE GENOMIC DNA]</scope>
    <source>
        <strain evidence="3 4">CBS 406.79</strain>
    </source>
</reference>